<evidence type="ECO:0000313" key="1">
    <source>
        <dbReference type="EMBL" id="MBP4142227.1"/>
    </source>
</evidence>
<name>A0ABS5CUF0_9FLAO</name>
<dbReference type="EMBL" id="JAGFBU010000003">
    <property type="protein sequence ID" value="MBP4142227.1"/>
    <property type="molecule type" value="Genomic_DNA"/>
</dbReference>
<proteinExistence type="predicted"/>
<protein>
    <submittedName>
        <fullName evidence="1">Uncharacterized protein</fullName>
    </submittedName>
</protein>
<comment type="caution">
    <text evidence="1">The sequence shown here is derived from an EMBL/GenBank/DDBJ whole genome shotgun (WGS) entry which is preliminary data.</text>
</comment>
<gene>
    <name evidence="1" type="ORF">J3S90_10475</name>
</gene>
<reference evidence="1 2" key="1">
    <citation type="submission" date="2021-03" db="EMBL/GenBank/DDBJ databases">
        <title>Flavobacterium Flabelliformis Sp. Nov. And Flavobacterium Geliluteum Sp. Nov., Two Novel Multidrug Resistant Psychrophilic Species Isolated From Antarctica.</title>
        <authorList>
            <person name="Kralova S."/>
            <person name="Busse H.J."/>
            <person name="Bezdicek M."/>
            <person name="Nykrynova M."/>
            <person name="Kroupova E."/>
            <person name="Krsek D."/>
            <person name="Sedlacek I."/>
        </authorList>
    </citation>
    <scope>NUCLEOTIDE SEQUENCE [LARGE SCALE GENOMIC DNA]</scope>
    <source>
        <strain evidence="1 2">P4023</strain>
    </source>
</reference>
<evidence type="ECO:0000313" key="2">
    <source>
        <dbReference type="Proteomes" id="UP000674217"/>
    </source>
</evidence>
<accession>A0ABS5CUF0</accession>
<sequence length="193" mass="22540">MSKYDVFELVTHVRKCPELFFKSSSFLVKEGLNSIALLCDTYRTVSGNFLNTVFKIPSGDHLKAIGENHWRAIHISTWLLSHQDFKNASFAEEKLYDFWFEELRHASPYVKFNEWVSDDERAEEMVRLLLNCCQILPNGENPEEAADKLSSLNSAERHNVLKKSYKANERIMDIKRQMEEKRAREAANTYGRE</sequence>
<dbReference type="Proteomes" id="UP000674217">
    <property type="component" value="Unassembled WGS sequence"/>
</dbReference>
<dbReference type="RefSeq" id="WP_210646157.1">
    <property type="nucleotide sequence ID" value="NZ_JAGFBU010000003.1"/>
</dbReference>
<organism evidence="1 2">
    <name type="scientific">Flavobacterium flabelliforme</name>
    <dbReference type="NCBI Taxonomy" id="2816119"/>
    <lineage>
        <taxon>Bacteria</taxon>
        <taxon>Pseudomonadati</taxon>
        <taxon>Bacteroidota</taxon>
        <taxon>Flavobacteriia</taxon>
        <taxon>Flavobacteriales</taxon>
        <taxon>Flavobacteriaceae</taxon>
        <taxon>Flavobacterium</taxon>
    </lineage>
</organism>
<keyword evidence="2" id="KW-1185">Reference proteome</keyword>